<protein>
    <submittedName>
        <fullName evidence="1">Uncharacterized protein</fullName>
    </submittedName>
</protein>
<comment type="caution">
    <text evidence="1">The sequence shown here is derived from an EMBL/GenBank/DDBJ whole genome shotgun (WGS) entry which is preliminary data.</text>
</comment>
<dbReference type="Proteomes" id="UP000790709">
    <property type="component" value="Unassembled WGS sequence"/>
</dbReference>
<evidence type="ECO:0000313" key="2">
    <source>
        <dbReference type="Proteomes" id="UP000790709"/>
    </source>
</evidence>
<evidence type="ECO:0000313" key="1">
    <source>
        <dbReference type="EMBL" id="KAH7919810.1"/>
    </source>
</evidence>
<dbReference type="EMBL" id="MU266628">
    <property type="protein sequence ID" value="KAH7919810.1"/>
    <property type="molecule type" value="Genomic_DNA"/>
</dbReference>
<proteinExistence type="predicted"/>
<keyword evidence="2" id="KW-1185">Reference proteome</keyword>
<reference evidence="1" key="1">
    <citation type="journal article" date="2021" name="New Phytol.">
        <title>Evolutionary innovations through gain and loss of genes in the ectomycorrhizal Boletales.</title>
        <authorList>
            <person name="Wu G."/>
            <person name="Miyauchi S."/>
            <person name="Morin E."/>
            <person name="Kuo A."/>
            <person name="Drula E."/>
            <person name="Varga T."/>
            <person name="Kohler A."/>
            <person name="Feng B."/>
            <person name="Cao Y."/>
            <person name="Lipzen A."/>
            <person name="Daum C."/>
            <person name="Hundley H."/>
            <person name="Pangilinan J."/>
            <person name="Johnson J."/>
            <person name="Barry K."/>
            <person name="LaButti K."/>
            <person name="Ng V."/>
            <person name="Ahrendt S."/>
            <person name="Min B."/>
            <person name="Choi I.G."/>
            <person name="Park H."/>
            <person name="Plett J.M."/>
            <person name="Magnuson J."/>
            <person name="Spatafora J.W."/>
            <person name="Nagy L.G."/>
            <person name="Henrissat B."/>
            <person name="Grigoriev I.V."/>
            <person name="Yang Z.L."/>
            <person name="Xu J."/>
            <person name="Martin F.M."/>
        </authorList>
    </citation>
    <scope>NUCLEOTIDE SEQUENCE</scope>
    <source>
        <strain evidence="1">KUC20120723A-06</strain>
    </source>
</reference>
<organism evidence="1 2">
    <name type="scientific">Leucogyrophana mollusca</name>
    <dbReference type="NCBI Taxonomy" id="85980"/>
    <lineage>
        <taxon>Eukaryota</taxon>
        <taxon>Fungi</taxon>
        <taxon>Dikarya</taxon>
        <taxon>Basidiomycota</taxon>
        <taxon>Agaricomycotina</taxon>
        <taxon>Agaricomycetes</taxon>
        <taxon>Agaricomycetidae</taxon>
        <taxon>Boletales</taxon>
        <taxon>Boletales incertae sedis</taxon>
        <taxon>Leucogyrophana</taxon>
    </lineage>
</organism>
<accession>A0ACB8B2A1</accession>
<name>A0ACB8B2A1_9AGAM</name>
<gene>
    <name evidence="1" type="ORF">BV22DRAFT_1050810</name>
</gene>
<sequence length="404" mass="45215">MLTNIGQLMLSHKFAHATKGLKETKEPYLLLTASLDTGDIEKWTAEEKQATDQRGDALDIYQLTPYTFLNTQKSWNSMATSTVTARVTTRSQQGTPEAPDGDSPESGGIPTIPMVPVEAAGRPHCDPVCPIMQATREADASTTDHSDQPVQMVQGTEDEGNDLYGQVAHKDNTLRMHTPLGMSTAQWGPKDEADSSDEGEEYLINVLERMRRSSAFREFPEGNQFSTPGPNGYQEMELQSYCTLIQERGIKPTAPPAYDGTDGIENHAVGDEYDARRIDFLGMNLTGLAQDWFSQEVESPSREIWHWTYEDVLCALYKRFITEATAQRATDQFLATQYSRSRGAQAFYNDLQRRAVRMVQCPNGEEYGRCPTVRRAPSTSDNDDEAEWIHSTLIVLRPQGAWIL</sequence>